<dbReference type="Gene3D" id="3.30.565.10">
    <property type="entry name" value="Histidine kinase-like ATPase, C-terminal domain"/>
    <property type="match status" value="1"/>
</dbReference>
<dbReference type="InterPro" id="IPR051315">
    <property type="entry name" value="Bact_Chemotaxis_CheA"/>
</dbReference>
<evidence type="ECO:0000313" key="13">
    <source>
        <dbReference type="EMBL" id="MZP30305.1"/>
    </source>
</evidence>
<dbReference type="SUPFAM" id="SSF50341">
    <property type="entry name" value="CheW-like"/>
    <property type="match status" value="1"/>
</dbReference>
<feature type="domain" description="Histidine kinase" evidence="10">
    <location>
        <begin position="474"/>
        <end position="676"/>
    </location>
</feature>
<protein>
    <recommendedName>
        <fullName evidence="2">histidine kinase</fullName>
        <ecNumber evidence="2">2.7.13.3</ecNumber>
    </recommendedName>
</protein>
<dbReference type="Gene3D" id="1.20.120.160">
    <property type="entry name" value="HPT domain"/>
    <property type="match status" value="2"/>
</dbReference>
<dbReference type="Pfam" id="PF01584">
    <property type="entry name" value="CheW"/>
    <property type="match status" value="1"/>
</dbReference>
<dbReference type="Pfam" id="PF02518">
    <property type="entry name" value="HATPase_c"/>
    <property type="match status" value="1"/>
</dbReference>
<feature type="domain" description="CheW-like" evidence="11">
    <location>
        <begin position="678"/>
        <end position="811"/>
    </location>
</feature>
<comment type="catalytic activity">
    <reaction evidence="1">
        <text>ATP + protein L-histidine = ADP + protein N-phospho-L-histidine.</text>
        <dbReference type="EC" id="2.7.13.3"/>
    </reaction>
</comment>
<evidence type="ECO:0000259" key="11">
    <source>
        <dbReference type="PROSITE" id="PS50851"/>
    </source>
</evidence>
<dbReference type="InterPro" id="IPR005467">
    <property type="entry name" value="His_kinase_dom"/>
</dbReference>
<evidence type="ECO:0000256" key="9">
    <source>
        <dbReference type="SAM" id="MobiDB-lite"/>
    </source>
</evidence>
<dbReference type="Pfam" id="PF02895">
    <property type="entry name" value="H-kinase_dim"/>
    <property type="match status" value="1"/>
</dbReference>
<dbReference type="PROSITE" id="PS50851">
    <property type="entry name" value="CHEW"/>
    <property type="match status" value="1"/>
</dbReference>
<evidence type="ECO:0000256" key="6">
    <source>
        <dbReference type="ARBA" id="ARBA00022777"/>
    </source>
</evidence>
<dbReference type="InterPro" id="IPR002545">
    <property type="entry name" value="CheW-lke_dom"/>
</dbReference>
<dbReference type="InterPro" id="IPR036061">
    <property type="entry name" value="CheW-like_dom_sf"/>
</dbReference>
<dbReference type="InterPro" id="IPR004105">
    <property type="entry name" value="CheA-like_dim"/>
</dbReference>
<dbReference type="PROSITE" id="PS50894">
    <property type="entry name" value="HPT"/>
    <property type="match status" value="1"/>
</dbReference>
<dbReference type="SMART" id="SM00073">
    <property type="entry name" value="HPT"/>
    <property type="match status" value="1"/>
</dbReference>
<dbReference type="FunFam" id="3.30.565.10:FF:000016">
    <property type="entry name" value="Chemotaxis protein CheA, putative"/>
    <property type="match status" value="1"/>
</dbReference>
<gene>
    <name evidence="13" type="ORF">GTO91_11345</name>
</gene>
<name>A0A845L5H0_9FIRM</name>
<dbReference type="InterPro" id="IPR036890">
    <property type="entry name" value="HATPase_C_sf"/>
</dbReference>
<evidence type="ECO:0000256" key="3">
    <source>
        <dbReference type="ARBA" id="ARBA00022500"/>
    </source>
</evidence>
<accession>A0A845L5H0</accession>
<dbReference type="PANTHER" id="PTHR43395">
    <property type="entry name" value="SENSOR HISTIDINE KINASE CHEA"/>
    <property type="match status" value="1"/>
</dbReference>
<dbReference type="InterPro" id="IPR004358">
    <property type="entry name" value="Sig_transdc_His_kin-like_C"/>
</dbReference>
<feature type="region of interest" description="Disordered" evidence="9">
    <location>
        <begin position="345"/>
        <end position="422"/>
    </location>
</feature>
<keyword evidence="14" id="KW-1185">Reference proteome</keyword>
<dbReference type="GO" id="GO:0000155">
    <property type="term" value="F:phosphorelay sensor kinase activity"/>
    <property type="evidence" value="ECO:0007669"/>
    <property type="project" value="InterPro"/>
</dbReference>
<dbReference type="SUPFAM" id="SSF47226">
    <property type="entry name" value="Histidine-containing phosphotransfer domain, HPT domain"/>
    <property type="match status" value="2"/>
</dbReference>
<evidence type="ECO:0000256" key="4">
    <source>
        <dbReference type="ARBA" id="ARBA00022553"/>
    </source>
</evidence>
<keyword evidence="5" id="KW-0808">Transferase</keyword>
<evidence type="ECO:0000256" key="8">
    <source>
        <dbReference type="PROSITE-ProRule" id="PRU00110"/>
    </source>
</evidence>
<feature type="modified residue" description="Phosphohistidine" evidence="8">
    <location>
        <position position="52"/>
    </location>
</feature>
<evidence type="ECO:0000256" key="1">
    <source>
        <dbReference type="ARBA" id="ARBA00000085"/>
    </source>
</evidence>
<dbReference type="AlphaFoldDB" id="A0A845L5H0"/>
<feature type="compositionally biased region" description="Low complexity" evidence="9">
    <location>
        <begin position="345"/>
        <end position="362"/>
    </location>
</feature>
<keyword evidence="7" id="KW-0902">Two-component regulatory system</keyword>
<dbReference type="SMART" id="SM00260">
    <property type="entry name" value="CheW"/>
    <property type="match status" value="1"/>
</dbReference>
<dbReference type="EMBL" id="WXEY01000011">
    <property type="protein sequence ID" value="MZP30305.1"/>
    <property type="molecule type" value="Genomic_DNA"/>
</dbReference>
<evidence type="ECO:0000259" key="10">
    <source>
        <dbReference type="PROSITE" id="PS50109"/>
    </source>
</evidence>
<keyword evidence="4 8" id="KW-0597">Phosphoprotein</keyword>
<dbReference type="GO" id="GO:0005737">
    <property type="term" value="C:cytoplasm"/>
    <property type="evidence" value="ECO:0007669"/>
    <property type="project" value="InterPro"/>
</dbReference>
<dbReference type="InterPro" id="IPR036097">
    <property type="entry name" value="HisK_dim/P_sf"/>
</dbReference>
<dbReference type="Pfam" id="PF01627">
    <property type="entry name" value="Hpt"/>
    <property type="match status" value="1"/>
</dbReference>
<evidence type="ECO:0000256" key="7">
    <source>
        <dbReference type="ARBA" id="ARBA00023012"/>
    </source>
</evidence>
<dbReference type="EC" id="2.7.13.3" evidence="2"/>
<dbReference type="GO" id="GO:0006935">
    <property type="term" value="P:chemotaxis"/>
    <property type="evidence" value="ECO:0007669"/>
    <property type="project" value="UniProtKB-KW"/>
</dbReference>
<dbReference type="PROSITE" id="PS50109">
    <property type="entry name" value="HIS_KIN"/>
    <property type="match status" value="1"/>
</dbReference>
<dbReference type="CDD" id="cd16916">
    <property type="entry name" value="HATPase_CheA-like"/>
    <property type="match status" value="1"/>
</dbReference>
<dbReference type="Gene3D" id="1.10.287.560">
    <property type="entry name" value="Histidine kinase CheA-like, homodimeric domain"/>
    <property type="match status" value="1"/>
</dbReference>
<comment type="caution">
    <text evidence="13">The sequence shown here is derived from an EMBL/GenBank/DDBJ whole genome shotgun (WGS) entry which is preliminary data.</text>
</comment>
<dbReference type="Proteomes" id="UP000463470">
    <property type="component" value="Unassembled WGS sequence"/>
</dbReference>
<feature type="domain" description="HPt" evidence="12">
    <location>
        <begin position="5"/>
        <end position="109"/>
    </location>
</feature>
<dbReference type="PANTHER" id="PTHR43395:SF8">
    <property type="entry name" value="HISTIDINE KINASE"/>
    <property type="match status" value="1"/>
</dbReference>
<dbReference type="OrthoDB" id="9803176at2"/>
<keyword evidence="6" id="KW-0418">Kinase</keyword>
<organism evidence="13 14">
    <name type="scientific">Heliomicrobium undosum</name>
    <dbReference type="NCBI Taxonomy" id="121734"/>
    <lineage>
        <taxon>Bacteria</taxon>
        <taxon>Bacillati</taxon>
        <taxon>Bacillota</taxon>
        <taxon>Clostridia</taxon>
        <taxon>Eubacteriales</taxon>
        <taxon>Heliobacteriaceae</taxon>
        <taxon>Heliomicrobium</taxon>
    </lineage>
</organism>
<dbReference type="PRINTS" id="PR00344">
    <property type="entry name" value="BCTRLSENSOR"/>
</dbReference>
<dbReference type="InterPro" id="IPR037006">
    <property type="entry name" value="CheA-like_homodim_sf"/>
</dbReference>
<dbReference type="CDD" id="cd00088">
    <property type="entry name" value="HPT"/>
    <property type="match status" value="2"/>
</dbReference>
<dbReference type="SUPFAM" id="SSF55874">
    <property type="entry name" value="ATPase domain of HSP90 chaperone/DNA topoisomerase II/histidine kinase"/>
    <property type="match status" value="1"/>
</dbReference>
<dbReference type="Gene3D" id="2.30.30.40">
    <property type="entry name" value="SH3 Domains"/>
    <property type="match status" value="1"/>
</dbReference>
<evidence type="ECO:0000259" key="12">
    <source>
        <dbReference type="PROSITE" id="PS50894"/>
    </source>
</evidence>
<dbReference type="RefSeq" id="WP_161258825.1">
    <property type="nucleotide sequence ID" value="NZ_WXEY01000011.1"/>
</dbReference>
<sequence length="817" mass="88134">MHYQFGPDDLEMLQAFTDEAGEYLQQVEEALLQLEAAEGNSGSINDIFRHVHTIKGLASFFGFAEITRLSHEAEFLLDSIRSGRAQMDGMRIGLLLDSVDALGELLSQLRAACEAVSAGAGVEVRFQIDRDLDGLIGDLEAALPPKEGAFVAASQAEADGVDGAAVDAPAGAKSQAAGSTVPPAPAGEEDELLVVIKGKAGKAALENFLLEAEEHSEIVCDRLLITLDSEPADTSALAELFRRVHTLKGNLGLLLSFNAPEGSLWTPIKETMEVFQRMEEMLEKVRTLRLPLPVWAIDLCFACMDALRRLVQMVRSGEGHPDPANPPLMLQLDDARLRLEQIGAGDSAARAAEPAAPLAPGADVPQIAPPTSTDLPDMHPEKARSHSPQEGGGAKGDHRPGADPVNSNGAKRNGQENGNGHSVRVSEEKLNRLMNAIGELAVTKNAFSQIARKLMMDYNLPVISREVKEAGQWVERISAELEDAIMAMRMTEVRMVFQKFPRVIRDIALQTGKRIQLIMEGEETELDRTIIEQIGDPLMHLVRNAADHGIEPEEERRAAGKSPQGRVWLRAYSRGKDVFIEIEDDGRGMDPQKLKAKAVEKGFITAAQAEELSDAQAFQLIFLPGFSTARAVSEISGRGVGMDVVRNNISALRGTVAVHSRLGQGTKMTMQLPLTLVVSRGLLVESAGQLLILPLENVIETLKVPADRFVFRRGRRMLQHRGGVLGVLSLAGILGMPEQPAEGQTPVVVLSDGHVRVGVVVDRLIDEQDVLVKALPDYLASLPGMGGATIMGDGRVALVMNAVEVIHMATGGARQIG</sequence>
<dbReference type="SUPFAM" id="SSF47384">
    <property type="entry name" value="Homodimeric domain of signal transducing histidine kinase"/>
    <property type="match status" value="1"/>
</dbReference>
<feature type="compositionally biased region" description="Polar residues" evidence="9">
    <location>
        <begin position="405"/>
        <end position="420"/>
    </location>
</feature>
<dbReference type="InterPro" id="IPR003594">
    <property type="entry name" value="HATPase_dom"/>
</dbReference>
<dbReference type="SMART" id="SM01231">
    <property type="entry name" value="H-kinase_dim"/>
    <property type="match status" value="1"/>
</dbReference>
<reference evidence="13 14" key="1">
    <citation type="submission" date="2020-01" db="EMBL/GenBank/DDBJ databases">
        <title>Whole-genome sequence of Heliobacterium undosum DSM 13378.</title>
        <authorList>
            <person name="Kyndt J.A."/>
            <person name="Meyer T.E."/>
        </authorList>
    </citation>
    <scope>NUCLEOTIDE SEQUENCE [LARGE SCALE GENOMIC DNA]</scope>
    <source>
        <strain evidence="13 14">DSM 13378</strain>
    </source>
</reference>
<evidence type="ECO:0000256" key="5">
    <source>
        <dbReference type="ARBA" id="ARBA00022679"/>
    </source>
</evidence>
<evidence type="ECO:0000256" key="2">
    <source>
        <dbReference type="ARBA" id="ARBA00012438"/>
    </source>
</evidence>
<dbReference type="SMART" id="SM00387">
    <property type="entry name" value="HATPase_c"/>
    <property type="match status" value="1"/>
</dbReference>
<dbReference type="InterPro" id="IPR036641">
    <property type="entry name" value="HPT_dom_sf"/>
</dbReference>
<proteinExistence type="predicted"/>
<keyword evidence="3" id="KW-0145">Chemotaxis</keyword>
<dbReference type="InterPro" id="IPR008207">
    <property type="entry name" value="Sig_transdc_His_kin_Hpt_dom"/>
</dbReference>
<dbReference type="GO" id="GO:0005524">
    <property type="term" value="F:ATP binding"/>
    <property type="evidence" value="ECO:0007669"/>
    <property type="project" value="UniProtKB-KW"/>
</dbReference>
<evidence type="ECO:0000313" key="14">
    <source>
        <dbReference type="Proteomes" id="UP000463470"/>
    </source>
</evidence>